<dbReference type="OrthoDB" id="5493262at2"/>
<dbReference type="PANTHER" id="PTHR41913">
    <property type="entry name" value="DUF1684 DOMAIN-CONTAINING PROTEIN"/>
    <property type="match status" value="1"/>
</dbReference>
<name>A0A4U6QJT8_9ACTN</name>
<dbReference type="Proteomes" id="UP000306985">
    <property type="component" value="Unassembled WGS sequence"/>
</dbReference>
<evidence type="ECO:0000313" key="1">
    <source>
        <dbReference type="EMBL" id="TKV60362.1"/>
    </source>
</evidence>
<dbReference type="PANTHER" id="PTHR41913:SF1">
    <property type="entry name" value="DUF1684 DOMAIN-CONTAINING PROTEIN"/>
    <property type="match status" value="1"/>
</dbReference>
<keyword evidence="2" id="KW-1185">Reference proteome</keyword>
<reference evidence="1 2" key="1">
    <citation type="submission" date="2019-05" db="EMBL/GenBank/DDBJ databases">
        <title>Nakamurella sp. N5BH11, whole genome shotgun sequence.</title>
        <authorList>
            <person name="Tuo L."/>
        </authorList>
    </citation>
    <scope>NUCLEOTIDE SEQUENCE [LARGE SCALE GENOMIC DNA]</scope>
    <source>
        <strain evidence="1 2">N5BH11</strain>
    </source>
</reference>
<comment type="caution">
    <text evidence="1">The sequence shown here is derived from an EMBL/GenBank/DDBJ whole genome shotgun (WGS) entry which is preliminary data.</text>
</comment>
<accession>A0A4U6QJT8</accession>
<evidence type="ECO:0000313" key="2">
    <source>
        <dbReference type="Proteomes" id="UP000306985"/>
    </source>
</evidence>
<proteinExistence type="predicted"/>
<sequence>MTDSASPIPPDDSADPRAAHRAWRQARLAQVSGPVGNTALVDYQPVDAEETPVRGLPATVWRVPGEPGVRVRPTGELALITADGTRLVTGETLVPSLGPDGFPLLRSGDITVDAFSLDGTDSELRIYDAAAPTRLAFAGIEVADYDPAWVLPAVFRPAPEIQRTPWGFTRASDDGHTKAVPGTVEATIDGVEYSLTVFADGHHLVLVFADATTGRTSYAPGRFLRFPGPAGAIGENAEPQSLTLDFNRAFVPPCGFSDFYSCPIPPPQNRIRAAVNAGELRATATTERPGH</sequence>
<dbReference type="InterPro" id="IPR012467">
    <property type="entry name" value="DUF1684"/>
</dbReference>
<gene>
    <name evidence="1" type="ORF">FDO65_01195</name>
</gene>
<dbReference type="AlphaFoldDB" id="A0A4U6QJT8"/>
<organism evidence="1 2">
    <name type="scientific">Nakamurella flava</name>
    <dbReference type="NCBI Taxonomy" id="2576308"/>
    <lineage>
        <taxon>Bacteria</taxon>
        <taxon>Bacillati</taxon>
        <taxon>Actinomycetota</taxon>
        <taxon>Actinomycetes</taxon>
        <taxon>Nakamurellales</taxon>
        <taxon>Nakamurellaceae</taxon>
        <taxon>Nakamurella</taxon>
    </lineage>
</organism>
<dbReference type="RefSeq" id="WP_137447666.1">
    <property type="nucleotide sequence ID" value="NZ_SZZH01000001.1"/>
</dbReference>
<protein>
    <submittedName>
        <fullName evidence="1">DUF1684 domain-containing protein</fullName>
    </submittedName>
</protein>
<dbReference type="Pfam" id="PF07920">
    <property type="entry name" value="DUF1684"/>
    <property type="match status" value="1"/>
</dbReference>
<dbReference type="EMBL" id="SZZH01000001">
    <property type="protein sequence ID" value="TKV60362.1"/>
    <property type="molecule type" value="Genomic_DNA"/>
</dbReference>